<organism evidence="2 3">
    <name type="scientific">Marinicella pacifica</name>
    <dbReference type="NCBI Taxonomy" id="1171543"/>
    <lineage>
        <taxon>Bacteria</taxon>
        <taxon>Pseudomonadati</taxon>
        <taxon>Pseudomonadota</taxon>
        <taxon>Gammaproteobacteria</taxon>
        <taxon>Lysobacterales</taxon>
        <taxon>Marinicellaceae</taxon>
        <taxon>Marinicella</taxon>
    </lineage>
</organism>
<keyword evidence="1" id="KW-0472">Membrane</keyword>
<evidence type="ECO:0000313" key="2">
    <source>
        <dbReference type="EMBL" id="GGF96826.1"/>
    </source>
</evidence>
<gene>
    <name evidence="2" type="ORF">GCM10011365_17780</name>
</gene>
<feature type="transmembrane region" description="Helical" evidence="1">
    <location>
        <begin position="107"/>
        <end position="126"/>
    </location>
</feature>
<feature type="transmembrane region" description="Helical" evidence="1">
    <location>
        <begin position="9"/>
        <end position="26"/>
    </location>
</feature>
<keyword evidence="1" id="KW-1133">Transmembrane helix</keyword>
<dbReference type="RefSeq" id="WP_188365382.1">
    <property type="nucleotide sequence ID" value="NZ_BAABJF010000003.1"/>
</dbReference>
<keyword evidence="3" id="KW-1185">Reference proteome</keyword>
<comment type="caution">
    <text evidence="2">The sequence shown here is derived from an EMBL/GenBank/DDBJ whole genome shotgun (WGS) entry which is preliminary data.</text>
</comment>
<keyword evidence="1" id="KW-0812">Transmembrane</keyword>
<evidence type="ECO:0000313" key="3">
    <source>
        <dbReference type="Proteomes" id="UP000605253"/>
    </source>
</evidence>
<proteinExistence type="predicted"/>
<accession>A0A917FRR4</accession>
<protein>
    <submittedName>
        <fullName evidence="2">Uncharacterized protein</fullName>
    </submittedName>
</protein>
<dbReference type="Proteomes" id="UP000605253">
    <property type="component" value="Unassembled WGS sequence"/>
</dbReference>
<name>A0A917FRR4_9GAMM</name>
<reference evidence="2" key="1">
    <citation type="journal article" date="2014" name="Int. J. Syst. Evol. Microbiol.">
        <title>Complete genome sequence of Corynebacterium casei LMG S-19264T (=DSM 44701T), isolated from a smear-ripened cheese.</title>
        <authorList>
            <consortium name="US DOE Joint Genome Institute (JGI-PGF)"/>
            <person name="Walter F."/>
            <person name="Albersmeier A."/>
            <person name="Kalinowski J."/>
            <person name="Ruckert C."/>
        </authorList>
    </citation>
    <scope>NUCLEOTIDE SEQUENCE</scope>
    <source>
        <strain evidence="2">CGMCC 1.12181</strain>
    </source>
</reference>
<feature type="transmembrane region" description="Helical" evidence="1">
    <location>
        <begin position="46"/>
        <end position="67"/>
    </location>
</feature>
<evidence type="ECO:0000256" key="1">
    <source>
        <dbReference type="SAM" id="Phobius"/>
    </source>
</evidence>
<dbReference type="AlphaFoldDB" id="A0A917FRR4"/>
<feature type="transmembrane region" description="Helical" evidence="1">
    <location>
        <begin position="74"/>
        <end position="95"/>
    </location>
</feature>
<reference evidence="2" key="2">
    <citation type="submission" date="2020-09" db="EMBL/GenBank/DDBJ databases">
        <authorList>
            <person name="Sun Q."/>
            <person name="Zhou Y."/>
        </authorList>
    </citation>
    <scope>NUCLEOTIDE SEQUENCE</scope>
    <source>
        <strain evidence="2">CGMCC 1.12181</strain>
    </source>
</reference>
<sequence>MTTLKKQTFWIRLVALFAVAFGLLTLKEGGLVLYGDEAAVQAAGDYVPFVLWFNFIAGFFYILAGIGMWLQRRWAVWLAVSLAAATAFVFAAFGLHVALGGAFAQRTVIAMSLRTAIWAAIAVIAWQQIRKRQLGGESP</sequence>
<dbReference type="EMBL" id="BMEO01000007">
    <property type="protein sequence ID" value="GGF96826.1"/>
    <property type="molecule type" value="Genomic_DNA"/>
</dbReference>